<dbReference type="Proteomes" id="UP000308632">
    <property type="component" value="Unassembled WGS sequence"/>
</dbReference>
<reference evidence="1 2" key="1">
    <citation type="submission" date="2019-04" db="EMBL/GenBank/DDBJ databases">
        <title>Streptomyces lasaliensis sp.nov., an Actinomycete isolated from soil which produces the polyether antibiotic lasalocid.</title>
        <authorList>
            <person name="Erwin G."/>
            <person name="Haber C."/>
        </authorList>
    </citation>
    <scope>NUCLEOTIDE SEQUENCE [LARGE SCALE GENOMIC DNA]</scope>
    <source>
        <strain evidence="1 2">DSM 40089</strain>
    </source>
</reference>
<gene>
    <name evidence="1" type="ORF">E4U92_33620</name>
</gene>
<accession>A0A4U5WA45</accession>
<proteinExistence type="predicted"/>
<organism evidence="1 2">
    <name type="scientific">Streptomyces galbus</name>
    <dbReference type="NCBI Taxonomy" id="33898"/>
    <lineage>
        <taxon>Bacteria</taxon>
        <taxon>Bacillati</taxon>
        <taxon>Actinomycetota</taxon>
        <taxon>Actinomycetes</taxon>
        <taxon>Kitasatosporales</taxon>
        <taxon>Streptomycetaceae</taxon>
        <taxon>Streptomyces</taxon>
    </lineage>
</organism>
<dbReference type="EMBL" id="SZPR01000036">
    <property type="protein sequence ID" value="TKS97085.1"/>
    <property type="molecule type" value="Genomic_DNA"/>
</dbReference>
<name>A0A4U5WA45_STRGB</name>
<dbReference type="RefSeq" id="WP_137304233.1">
    <property type="nucleotide sequence ID" value="NZ_BMVD01000015.1"/>
</dbReference>
<sequence>MGYLLVLITAAAAVLAVPLTVLVRRERRRAPLHPEAHRIEAVAARGLRESRRLAHSRHHFADVDGVSALRDRDAPSR</sequence>
<dbReference type="AlphaFoldDB" id="A0A4U5WA45"/>
<evidence type="ECO:0000313" key="1">
    <source>
        <dbReference type="EMBL" id="TKS97085.1"/>
    </source>
</evidence>
<protein>
    <submittedName>
        <fullName evidence="1">Uncharacterized protein</fullName>
    </submittedName>
</protein>
<comment type="caution">
    <text evidence="1">The sequence shown here is derived from an EMBL/GenBank/DDBJ whole genome shotgun (WGS) entry which is preliminary data.</text>
</comment>
<evidence type="ECO:0000313" key="2">
    <source>
        <dbReference type="Proteomes" id="UP000308632"/>
    </source>
</evidence>